<evidence type="ECO:0000313" key="2">
    <source>
        <dbReference type="Proteomes" id="UP000284605"/>
    </source>
</evidence>
<accession>A0A418WHK5</accession>
<proteinExistence type="predicted"/>
<protein>
    <submittedName>
        <fullName evidence="1">Uncharacterized protein</fullName>
    </submittedName>
</protein>
<organism evidence="1 2">
    <name type="scientific">Oleomonas cavernae</name>
    <dbReference type="NCBI Taxonomy" id="2320859"/>
    <lineage>
        <taxon>Bacteria</taxon>
        <taxon>Pseudomonadati</taxon>
        <taxon>Pseudomonadota</taxon>
        <taxon>Alphaproteobacteria</taxon>
        <taxon>Acetobacterales</taxon>
        <taxon>Acetobacteraceae</taxon>
        <taxon>Oleomonas</taxon>
    </lineage>
</organism>
<dbReference type="EMBL" id="QYUK01000011">
    <property type="protein sequence ID" value="RJF89480.1"/>
    <property type="molecule type" value="Genomic_DNA"/>
</dbReference>
<dbReference type="Proteomes" id="UP000284605">
    <property type="component" value="Unassembled WGS sequence"/>
</dbReference>
<gene>
    <name evidence="1" type="ORF">D3874_22965</name>
</gene>
<evidence type="ECO:0000313" key="1">
    <source>
        <dbReference type="EMBL" id="RJF89480.1"/>
    </source>
</evidence>
<sequence>MPNGYARPGAAASTGAATSTAAEIAASLNAGQPGTRYALKDGTQLEIVDAWNSALRMPCKRYRVIAADAKSSLYYLGCQSATGWQTIRDVTMAAPQG</sequence>
<reference evidence="1 2" key="1">
    <citation type="submission" date="2018-09" db="EMBL/GenBank/DDBJ databases">
        <authorList>
            <person name="Zhu H."/>
        </authorList>
    </citation>
    <scope>NUCLEOTIDE SEQUENCE [LARGE SCALE GENOMIC DNA]</scope>
    <source>
        <strain evidence="1 2">K1W22B-8</strain>
    </source>
</reference>
<keyword evidence="2" id="KW-1185">Reference proteome</keyword>
<name>A0A418WHK5_9PROT</name>
<dbReference type="RefSeq" id="WP_119781421.1">
    <property type="nucleotide sequence ID" value="NZ_QYUK01000011.1"/>
</dbReference>
<dbReference type="AlphaFoldDB" id="A0A418WHK5"/>
<comment type="caution">
    <text evidence="1">The sequence shown here is derived from an EMBL/GenBank/DDBJ whole genome shotgun (WGS) entry which is preliminary data.</text>
</comment>